<dbReference type="InterPro" id="IPR050450">
    <property type="entry name" value="COX15/CtaA_HemeA_synthase"/>
</dbReference>
<comment type="subcellular location">
    <subcellularLocation>
        <location evidence="1">Membrane</location>
        <topology evidence="1">Multi-pass membrane protein</topology>
    </subcellularLocation>
</comment>
<evidence type="ECO:0000256" key="4">
    <source>
        <dbReference type="ARBA" id="ARBA00022723"/>
    </source>
</evidence>
<comment type="pathway">
    <text evidence="11">Porphyrin-containing compound metabolism.</text>
</comment>
<dbReference type="InterPro" id="IPR003780">
    <property type="entry name" value="COX15/CtaA_fam"/>
</dbReference>
<sequence length="316" mass="33739">MSSTRPHSDVPASSPTLPKHPPLRPLRDRGRVRAALIANLVCQIGIIMTGGLVRLTGSGLGCPTWPQCTPGSFVPTAQQEQGYHKFIEFGNRTMTFVLIAVAVWLIVEVLRHCKDRPGLVKASFVPLIGVLAQGIVGGIIVLTHLDPRTVSPHFLLSILLVAYSTWLLVRFDEGDGPVQATVPAGVRVLAKITAVVGAVVIVLGTAVTGSGPHSGDSAADVRFGFDPRTTSWLHADSVMLFVGLVLGLWAIAKIVPVPMSYAKGWTWVLVLCVVQGLVGYTQYFLALPIALVTVHLLLAAVLTAALTYAVLATRRR</sequence>
<protein>
    <submittedName>
        <fullName evidence="14">Protein required for cytochrome oxidase assembly</fullName>
    </submittedName>
</protein>
<evidence type="ECO:0000256" key="1">
    <source>
        <dbReference type="ARBA" id="ARBA00004141"/>
    </source>
</evidence>
<reference evidence="15" key="1">
    <citation type="journal article" date="2019" name="Int. J. Syst. Evol. Microbiol.">
        <title>The Global Catalogue of Microorganisms (GCM) 10K type strain sequencing project: providing services to taxonomists for standard genome sequencing and annotation.</title>
        <authorList>
            <consortium name="The Broad Institute Genomics Platform"/>
            <consortium name="The Broad Institute Genome Sequencing Center for Infectious Disease"/>
            <person name="Wu L."/>
            <person name="Ma J."/>
        </authorList>
    </citation>
    <scope>NUCLEOTIDE SEQUENCE [LARGE SCALE GENOMIC DNA]</scope>
    <source>
        <strain evidence="15">NBRC 105830</strain>
    </source>
</reference>
<keyword evidence="15" id="KW-1185">Reference proteome</keyword>
<evidence type="ECO:0000313" key="15">
    <source>
        <dbReference type="Proteomes" id="UP001157109"/>
    </source>
</evidence>
<evidence type="ECO:0000256" key="6">
    <source>
        <dbReference type="ARBA" id="ARBA00023002"/>
    </source>
</evidence>
<dbReference type="Pfam" id="PF02628">
    <property type="entry name" value="COX15-CtaA"/>
    <property type="match status" value="1"/>
</dbReference>
<evidence type="ECO:0000256" key="3">
    <source>
        <dbReference type="ARBA" id="ARBA00022692"/>
    </source>
</evidence>
<gene>
    <name evidence="14" type="ORF">GCM10025862_15620</name>
</gene>
<feature type="transmembrane region" description="Helical" evidence="13">
    <location>
        <begin position="264"/>
        <end position="283"/>
    </location>
</feature>
<accession>A0ABQ6HM53</accession>
<evidence type="ECO:0000256" key="12">
    <source>
        <dbReference type="SAM" id="MobiDB-lite"/>
    </source>
</evidence>
<keyword evidence="5 13" id="KW-1133">Transmembrane helix</keyword>
<evidence type="ECO:0000256" key="10">
    <source>
        <dbReference type="ARBA" id="ARBA00023157"/>
    </source>
</evidence>
<evidence type="ECO:0000256" key="8">
    <source>
        <dbReference type="ARBA" id="ARBA00023133"/>
    </source>
</evidence>
<keyword evidence="3 13" id="KW-0812">Transmembrane</keyword>
<feature type="transmembrane region" description="Helical" evidence="13">
    <location>
        <begin position="231"/>
        <end position="252"/>
    </location>
</feature>
<feature type="transmembrane region" description="Helical" evidence="13">
    <location>
        <begin position="151"/>
        <end position="169"/>
    </location>
</feature>
<evidence type="ECO:0000256" key="11">
    <source>
        <dbReference type="ARBA" id="ARBA00023444"/>
    </source>
</evidence>
<feature type="transmembrane region" description="Helical" evidence="13">
    <location>
        <begin position="93"/>
        <end position="110"/>
    </location>
</feature>
<keyword evidence="8" id="KW-0350">Heme biosynthesis</keyword>
<evidence type="ECO:0000256" key="2">
    <source>
        <dbReference type="ARBA" id="ARBA00022475"/>
    </source>
</evidence>
<dbReference type="EMBL" id="BSUJ01000001">
    <property type="protein sequence ID" value="GMA19541.1"/>
    <property type="molecule type" value="Genomic_DNA"/>
</dbReference>
<feature type="region of interest" description="Disordered" evidence="12">
    <location>
        <begin position="1"/>
        <end position="25"/>
    </location>
</feature>
<name>A0ABQ6HM53_9MICO</name>
<organism evidence="14 15">
    <name type="scientific">Arsenicicoccus piscis</name>
    <dbReference type="NCBI Taxonomy" id="673954"/>
    <lineage>
        <taxon>Bacteria</taxon>
        <taxon>Bacillati</taxon>
        <taxon>Actinomycetota</taxon>
        <taxon>Actinomycetes</taxon>
        <taxon>Micrococcales</taxon>
        <taxon>Intrasporangiaceae</taxon>
        <taxon>Arsenicicoccus</taxon>
    </lineage>
</organism>
<evidence type="ECO:0000256" key="13">
    <source>
        <dbReference type="SAM" id="Phobius"/>
    </source>
</evidence>
<evidence type="ECO:0000256" key="9">
    <source>
        <dbReference type="ARBA" id="ARBA00023136"/>
    </source>
</evidence>
<comment type="caution">
    <text evidence="14">The sequence shown here is derived from an EMBL/GenBank/DDBJ whole genome shotgun (WGS) entry which is preliminary data.</text>
</comment>
<keyword evidence="2" id="KW-1003">Cell membrane</keyword>
<feature type="transmembrane region" description="Helical" evidence="13">
    <location>
        <begin position="122"/>
        <end position="145"/>
    </location>
</feature>
<dbReference type="PANTHER" id="PTHR35457:SF1">
    <property type="entry name" value="HEME A SYNTHASE"/>
    <property type="match status" value="1"/>
</dbReference>
<feature type="compositionally biased region" description="Polar residues" evidence="12">
    <location>
        <begin position="1"/>
        <end position="16"/>
    </location>
</feature>
<feature type="transmembrane region" description="Helical" evidence="13">
    <location>
        <begin position="189"/>
        <end position="211"/>
    </location>
</feature>
<evidence type="ECO:0000256" key="7">
    <source>
        <dbReference type="ARBA" id="ARBA00023004"/>
    </source>
</evidence>
<dbReference type="RefSeq" id="WP_241445131.1">
    <property type="nucleotide sequence ID" value="NZ_BSUJ01000001.1"/>
</dbReference>
<proteinExistence type="predicted"/>
<evidence type="ECO:0000256" key="5">
    <source>
        <dbReference type="ARBA" id="ARBA00022989"/>
    </source>
</evidence>
<dbReference type="Proteomes" id="UP001157109">
    <property type="component" value="Unassembled WGS sequence"/>
</dbReference>
<feature type="transmembrane region" description="Helical" evidence="13">
    <location>
        <begin position="289"/>
        <end position="311"/>
    </location>
</feature>
<keyword evidence="10" id="KW-1015">Disulfide bond</keyword>
<keyword evidence="6" id="KW-0560">Oxidoreductase</keyword>
<evidence type="ECO:0000313" key="14">
    <source>
        <dbReference type="EMBL" id="GMA19541.1"/>
    </source>
</evidence>
<dbReference type="PANTHER" id="PTHR35457">
    <property type="entry name" value="HEME A SYNTHASE"/>
    <property type="match status" value="1"/>
</dbReference>
<keyword evidence="7" id="KW-0408">Iron</keyword>
<keyword evidence="9 13" id="KW-0472">Membrane</keyword>
<feature type="transmembrane region" description="Helical" evidence="13">
    <location>
        <begin position="34"/>
        <end position="53"/>
    </location>
</feature>
<keyword evidence="4" id="KW-0479">Metal-binding</keyword>